<dbReference type="EMBL" id="LAZR01025643">
    <property type="protein sequence ID" value="KKL71273.1"/>
    <property type="molecule type" value="Genomic_DNA"/>
</dbReference>
<gene>
    <name evidence="2" type="ORF">LCGC14_2096540</name>
</gene>
<evidence type="ECO:0000313" key="2">
    <source>
        <dbReference type="EMBL" id="KKL71273.1"/>
    </source>
</evidence>
<name>A0A0F9EB80_9ZZZZ</name>
<evidence type="ECO:0000256" key="1">
    <source>
        <dbReference type="SAM" id="Phobius"/>
    </source>
</evidence>
<reference evidence="2" key="1">
    <citation type="journal article" date="2015" name="Nature">
        <title>Complex archaea that bridge the gap between prokaryotes and eukaryotes.</title>
        <authorList>
            <person name="Spang A."/>
            <person name="Saw J.H."/>
            <person name="Jorgensen S.L."/>
            <person name="Zaremba-Niedzwiedzka K."/>
            <person name="Martijn J."/>
            <person name="Lind A.E."/>
            <person name="van Eijk R."/>
            <person name="Schleper C."/>
            <person name="Guy L."/>
            <person name="Ettema T.J."/>
        </authorList>
    </citation>
    <scope>NUCLEOTIDE SEQUENCE</scope>
</reference>
<keyword evidence="1" id="KW-0472">Membrane</keyword>
<dbReference type="AlphaFoldDB" id="A0A0F9EB80"/>
<proteinExistence type="predicted"/>
<keyword evidence="1" id="KW-0812">Transmembrane</keyword>
<accession>A0A0F9EB80</accession>
<protein>
    <submittedName>
        <fullName evidence="2">Uncharacterized protein</fullName>
    </submittedName>
</protein>
<keyword evidence="1" id="KW-1133">Transmembrane helix</keyword>
<comment type="caution">
    <text evidence="2">The sequence shown here is derived from an EMBL/GenBank/DDBJ whole genome shotgun (WGS) entry which is preliminary data.</text>
</comment>
<feature type="transmembrane region" description="Helical" evidence="1">
    <location>
        <begin position="21"/>
        <end position="51"/>
    </location>
</feature>
<sequence>MEAKSESEGRKEVVMEPAKKLWLASAIFKSSMTLIVCFIGVGLGVLLTFWITQQAASDTWMCYQRGGVIRIPVATVKDSYNRSKPIWALYTTFREKQYYLWETGIEKDGPHLYRRYDKPVYILDEKSMDKLSRQMIEVRVEAAVADTIKKKKSMVVATTKKKTKK</sequence>
<organism evidence="2">
    <name type="scientific">marine sediment metagenome</name>
    <dbReference type="NCBI Taxonomy" id="412755"/>
    <lineage>
        <taxon>unclassified sequences</taxon>
        <taxon>metagenomes</taxon>
        <taxon>ecological metagenomes</taxon>
    </lineage>
</organism>